<accession>A0A1W1H7E2</accession>
<reference evidence="1 2" key="1">
    <citation type="submission" date="2017-03" db="EMBL/GenBank/DDBJ databases">
        <authorList>
            <person name="Afonso C.L."/>
            <person name="Miller P.J."/>
            <person name="Scott M.A."/>
            <person name="Spackman E."/>
            <person name="Goraichik I."/>
            <person name="Dimitrov K.M."/>
            <person name="Suarez D.L."/>
            <person name="Swayne D.E."/>
        </authorList>
    </citation>
    <scope>NUCLEOTIDE SEQUENCE [LARGE SCALE GENOMIC DNA]</scope>
    <source>
        <strain evidence="1">PRJEB14757</strain>
    </source>
</reference>
<dbReference type="EMBL" id="FWEV01000037">
    <property type="protein sequence ID" value="SLM28387.1"/>
    <property type="molecule type" value="Genomic_DNA"/>
</dbReference>
<protein>
    <recommendedName>
        <fullName evidence="3">Exopolyphosphatase-related protein</fullName>
    </recommendedName>
</protein>
<gene>
    <name evidence="1" type="ORF">MTBBW1_1310085</name>
</gene>
<dbReference type="SUPFAM" id="SSF64182">
    <property type="entry name" value="DHH phosphoesterases"/>
    <property type="match status" value="1"/>
</dbReference>
<organism evidence="1 2">
    <name type="scientific">Desulfamplus magnetovallimortis</name>
    <dbReference type="NCBI Taxonomy" id="1246637"/>
    <lineage>
        <taxon>Bacteria</taxon>
        <taxon>Pseudomonadati</taxon>
        <taxon>Thermodesulfobacteriota</taxon>
        <taxon>Desulfobacteria</taxon>
        <taxon>Desulfobacterales</taxon>
        <taxon>Desulfobacteraceae</taxon>
        <taxon>Desulfamplus</taxon>
    </lineage>
</organism>
<dbReference type="Proteomes" id="UP000191931">
    <property type="component" value="Unassembled WGS sequence"/>
</dbReference>
<dbReference type="STRING" id="1246637.MTBBW1_1310085"/>
<sequence>MTRIVTRPDFDGIVCAAMILEALESEINTTDSENIPILWLEPSQVQHGDADIKEGDIMANLPFDPRCSVWFDHHVSNDRNHDVEGLFRIAPSAAGLVYEYYKEKGMINRDFDELIKETDIIDAALLSRDQVLYPEAYPYVLLSMTVKNRNDSDPPYWMRLVDLLRSSSIENIHKDNEVTKRCQKVIEENRLYEDILKKYTQIHGNICVTDFRSLEKAPSGNRFLPYSIFSDCVASMKIRYDHRDKNIVLVSIGKSIFKDGFNINIGKLLARYGGGGHAGAGGCSMEKSVAQKNIDEIIEIMKKSNQEQYL</sequence>
<dbReference type="InterPro" id="IPR038763">
    <property type="entry name" value="DHH_sf"/>
</dbReference>
<dbReference type="PANTHER" id="PTHR42146">
    <property type="entry name" value="3',5'-CYCLIC-NUCLEOTIDE PHOSPHODIESTERASE"/>
    <property type="match status" value="1"/>
</dbReference>
<dbReference type="InterPro" id="IPR052968">
    <property type="entry name" value="Nucleotide_metab_enz"/>
</dbReference>
<evidence type="ECO:0008006" key="3">
    <source>
        <dbReference type="Google" id="ProtNLM"/>
    </source>
</evidence>
<proteinExistence type="predicted"/>
<dbReference type="PANTHER" id="PTHR42146:SF1">
    <property type="entry name" value="OLIGORIBONUCLEASE NRNB"/>
    <property type="match status" value="1"/>
</dbReference>
<evidence type="ECO:0000313" key="1">
    <source>
        <dbReference type="EMBL" id="SLM28387.1"/>
    </source>
</evidence>
<dbReference type="Gene3D" id="3.10.310.30">
    <property type="match status" value="1"/>
</dbReference>
<keyword evidence="2" id="KW-1185">Reference proteome</keyword>
<dbReference type="OrthoDB" id="105221at2"/>
<name>A0A1W1H7E2_9BACT</name>
<dbReference type="AlphaFoldDB" id="A0A1W1H7E2"/>
<dbReference type="RefSeq" id="WP_080804713.1">
    <property type="nucleotide sequence ID" value="NZ_LT828548.1"/>
</dbReference>
<evidence type="ECO:0000313" key="2">
    <source>
        <dbReference type="Proteomes" id="UP000191931"/>
    </source>
</evidence>